<dbReference type="InParanoid" id="A0A077ZRC1"/>
<name>A0A077ZRC1_STYLE</name>
<protein>
    <submittedName>
        <fullName evidence="1">Uncharacterized protein</fullName>
    </submittedName>
</protein>
<accession>A0A077ZRC1</accession>
<organism evidence="1 2">
    <name type="scientific">Stylonychia lemnae</name>
    <name type="common">Ciliate</name>
    <dbReference type="NCBI Taxonomy" id="5949"/>
    <lineage>
        <taxon>Eukaryota</taxon>
        <taxon>Sar</taxon>
        <taxon>Alveolata</taxon>
        <taxon>Ciliophora</taxon>
        <taxon>Intramacronucleata</taxon>
        <taxon>Spirotrichea</taxon>
        <taxon>Stichotrichia</taxon>
        <taxon>Sporadotrichida</taxon>
        <taxon>Oxytrichidae</taxon>
        <taxon>Stylonychinae</taxon>
        <taxon>Stylonychia</taxon>
    </lineage>
</organism>
<dbReference type="Proteomes" id="UP000039865">
    <property type="component" value="Unassembled WGS sequence"/>
</dbReference>
<sequence length="78" mass="9197">MISFISIISSLICRIIINTIMMFDFQQDLNESFNNGTWLLVYYLLTDVWTKPSRKNAQEVVDATKRTQYLNVLFGTRR</sequence>
<reference evidence="1 2" key="1">
    <citation type="submission" date="2014-06" db="EMBL/GenBank/DDBJ databases">
        <authorList>
            <person name="Swart Estienne"/>
        </authorList>
    </citation>
    <scope>NUCLEOTIDE SEQUENCE [LARGE SCALE GENOMIC DNA]</scope>
    <source>
        <strain evidence="1 2">130c</strain>
    </source>
</reference>
<dbReference type="AlphaFoldDB" id="A0A077ZRC1"/>
<evidence type="ECO:0000313" key="2">
    <source>
        <dbReference type="Proteomes" id="UP000039865"/>
    </source>
</evidence>
<gene>
    <name evidence="1" type="primary">Contig6404.g6851</name>
    <name evidence="1" type="ORF">STYLEM_1402</name>
</gene>
<dbReference type="EMBL" id="CCKQ01001340">
    <property type="protein sequence ID" value="CDW72442.1"/>
    <property type="molecule type" value="Genomic_DNA"/>
</dbReference>
<proteinExistence type="predicted"/>
<evidence type="ECO:0000313" key="1">
    <source>
        <dbReference type="EMBL" id="CDW72442.1"/>
    </source>
</evidence>
<keyword evidence="2" id="KW-1185">Reference proteome</keyword>